<dbReference type="Pfam" id="PF00853">
    <property type="entry name" value="Runt"/>
    <property type="match status" value="1"/>
</dbReference>
<organism evidence="6 7">
    <name type="scientific">Ditylenchus dipsaci</name>
    <dbReference type="NCBI Taxonomy" id="166011"/>
    <lineage>
        <taxon>Eukaryota</taxon>
        <taxon>Metazoa</taxon>
        <taxon>Ecdysozoa</taxon>
        <taxon>Nematoda</taxon>
        <taxon>Chromadorea</taxon>
        <taxon>Rhabditida</taxon>
        <taxon>Tylenchina</taxon>
        <taxon>Tylenchomorpha</taxon>
        <taxon>Sphaerularioidea</taxon>
        <taxon>Anguinidae</taxon>
        <taxon>Anguininae</taxon>
        <taxon>Ditylenchus</taxon>
    </lineage>
</organism>
<dbReference type="AlphaFoldDB" id="A0A915DNY7"/>
<proteinExistence type="predicted"/>
<dbReference type="InterPro" id="IPR013524">
    <property type="entry name" value="Runt_dom"/>
</dbReference>
<evidence type="ECO:0000313" key="6">
    <source>
        <dbReference type="Proteomes" id="UP000887574"/>
    </source>
</evidence>
<evidence type="ECO:0000259" key="5">
    <source>
        <dbReference type="PROSITE" id="PS51062"/>
    </source>
</evidence>
<evidence type="ECO:0000256" key="1">
    <source>
        <dbReference type="ARBA" id="ARBA00004123"/>
    </source>
</evidence>
<evidence type="ECO:0000313" key="7">
    <source>
        <dbReference type="WBParaSite" id="jg22079"/>
    </source>
</evidence>
<evidence type="ECO:0000256" key="3">
    <source>
        <dbReference type="ARBA" id="ARBA00023163"/>
    </source>
</evidence>
<dbReference type="SUPFAM" id="SSF49417">
    <property type="entry name" value="p53-like transcription factors"/>
    <property type="match status" value="1"/>
</dbReference>
<dbReference type="InterPro" id="IPR000040">
    <property type="entry name" value="AML1_Runt"/>
</dbReference>
<dbReference type="PRINTS" id="PR00967">
    <property type="entry name" value="ONCOGENEAML1"/>
</dbReference>
<evidence type="ECO:0000256" key="2">
    <source>
        <dbReference type="ARBA" id="ARBA00023015"/>
    </source>
</evidence>
<dbReference type="PROSITE" id="PS51062">
    <property type="entry name" value="RUNT"/>
    <property type="match status" value="1"/>
</dbReference>
<comment type="subcellular location">
    <subcellularLocation>
        <location evidence="1">Nucleus</location>
    </subcellularLocation>
</comment>
<evidence type="ECO:0000256" key="4">
    <source>
        <dbReference type="ARBA" id="ARBA00023242"/>
    </source>
</evidence>
<dbReference type="WBParaSite" id="jg22079">
    <property type="protein sequence ID" value="jg22079"/>
    <property type="gene ID" value="jg22079"/>
</dbReference>
<keyword evidence="6" id="KW-1185">Reference proteome</keyword>
<dbReference type="Proteomes" id="UP000887574">
    <property type="component" value="Unplaced"/>
</dbReference>
<dbReference type="PANTHER" id="PTHR11950:SF31">
    <property type="entry name" value="SEGMENTATION PROTEIN RUNT"/>
    <property type="match status" value="1"/>
</dbReference>
<dbReference type="InterPro" id="IPR012346">
    <property type="entry name" value="p53/RUNT-type_TF_DNA-bd_sf"/>
</dbReference>
<dbReference type="GO" id="GO:0000978">
    <property type="term" value="F:RNA polymerase II cis-regulatory region sequence-specific DNA binding"/>
    <property type="evidence" value="ECO:0007669"/>
    <property type="project" value="TreeGrafter"/>
</dbReference>
<dbReference type="GO" id="GO:0005524">
    <property type="term" value="F:ATP binding"/>
    <property type="evidence" value="ECO:0007669"/>
    <property type="project" value="InterPro"/>
</dbReference>
<sequence length="179" mass="19591">MSSCSELEQALDRAEHSLRNLAAGCRFRALVTPIYSALVCPNTGGQTNLADGTKVSVAAGNEENCTADVKNNSAEFDSQIARFSDLRFVGKSGRGKNFNPDHNLAHQPTNSSGFQEFHVKCLQGELLRKRSLASSSLMLTQLPSSSQQQQHHIAEQFSKRLRYSTPPTLQSVVVNPTRT</sequence>
<dbReference type="GO" id="GO:0005634">
    <property type="term" value="C:nucleus"/>
    <property type="evidence" value="ECO:0007669"/>
    <property type="project" value="UniProtKB-SubCell"/>
</dbReference>
<dbReference type="InterPro" id="IPR008967">
    <property type="entry name" value="p53-like_TF_DNA-bd_sf"/>
</dbReference>
<keyword evidence="3" id="KW-0804">Transcription</keyword>
<protein>
    <submittedName>
        <fullName evidence="7">Runt domain-containing protein</fullName>
    </submittedName>
</protein>
<accession>A0A915DNY7</accession>
<dbReference type="GO" id="GO:0000981">
    <property type="term" value="F:DNA-binding transcription factor activity, RNA polymerase II-specific"/>
    <property type="evidence" value="ECO:0007669"/>
    <property type="project" value="TreeGrafter"/>
</dbReference>
<dbReference type="Gene3D" id="2.60.40.720">
    <property type="match status" value="1"/>
</dbReference>
<feature type="domain" description="Runt" evidence="5">
    <location>
        <begin position="51"/>
        <end position="130"/>
    </location>
</feature>
<name>A0A915DNY7_9BILA</name>
<keyword evidence="2" id="KW-0805">Transcription regulation</keyword>
<reference evidence="7" key="1">
    <citation type="submission" date="2022-11" db="UniProtKB">
        <authorList>
            <consortium name="WormBaseParasite"/>
        </authorList>
    </citation>
    <scope>IDENTIFICATION</scope>
</reference>
<keyword evidence="4" id="KW-0539">Nucleus</keyword>
<dbReference type="PANTHER" id="PTHR11950">
    <property type="entry name" value="RUNT RELATED"/>
    <property type="match status" value="1"/>
</dbReference>